<evidence type="ECO:0000313" key="3">
    <source>
        <dbReference type="EMBL" id="EWS76895.1"/>
    </source>
</evidence>
<evidence type="ECO:0000313" key="4">
    <source>
        <dbReference type="Proteomes" id="UP000020406"/>
    </source>
</evidence>
<feature type="domain" description="SNF2 N-terminal" evidence="2">
    <location>
        <begin position="6"/>
        <end position="85"/>
    </location>
</feature>
<keyword evidence="1" id="KW-0067">ATP-binding</keyword>
<protein>
    <recommendedName>
        <fullName evidence="2">SNF2 N-terminal domain-containing protein</fullName>
    </recommendedName>
</protein>
<keyword evidence="1" id="KW-0547">Nucleotide-binding</keyword>
<dbReference type="InterPro" id="IPR000330">
    <property type="entry name" value="SNF2_N"/>
</dbReference>
<proteinExistence type="predicted"/>
<dbReference type="InterPro" id="IPR027417">
    <property type="entry name" value="P-loop_NTPase"/>
</dbReference>
<evidence type="ECO:0000256" key="1">
    <source>
        <dbReference type="ARBA" id="ARBA00022806"/>
    </source>
</evidence>
<dbReference type="RefSeq" id="WP_038273369.1">
    <property type="nucleotide sequence ID" value="NZ_JDSQ01000084.1"/>
</dbReference>
<organism evidence="3 4">
    <name type="scientific">Xylella taiwanensis</name>
    <dbReference type="NCBI Taxonomy" id="1444770"/>
    <lineage>
        <taxon>Bacteria</taxon>
        <taxon>Pseudomonadati</taxon>
        <taxon>Pseudomonadota</taxon>
        <taxon>Gammaproteobacteria</taxon>
        <taxon>Lysobacterales</taxon>
        <taxon>Lysobacteraceae</taxon>
        <taxon>Xylella</taxon>
    </lineage>
</organism>
<name>Z9JER5_9GAMM</name>
<evidence type="ECO:0000259" key="2">
    <source>
        <dbReference type="Pfam" id="PF00176"/>
    </source>
</evidence>
<accession>Z9JER5</accession>
<dbReference type="GO" id="GO:0005524">
    <property type="term" value="F:ATP binding"/>
    <property type="evidence" value="ECO:0007669"/>
    <property type="project" value="InterPro"/>
</dbReference>
<gene>
    <name evidence="3" type="ORF">AF72_13805</name>
</gene>
<feature type="non-terminal residue" evidence="3">
    <location>
        <position position="88"/>
    </location>
</feature>
<dbReference type="Gene3D" id="3.40.50.300">
    <property type="entry name" value="P-loop containing nucleotide triphosphate hydrolases"/>
    <property type="match status" value="1"/>
</dbReference>
<dbReference type="AlphaFoldDB" id="Z9JER5"/>
<sequence>MTLRPYQHRIVDFILTHPRCNLFVPMGLGKTVSTLTALDVLILAEAVTPILVVAPLRVAASTWPDEVAKFPHLRHLRVAVAVGSAAVR</sequence>
<comment type="caution">
    <text evidence="3">The sequence shown here is derived from an EMBL/GenBank/DDBJ whole genome shotgun (WGS) entry which is preliminary data.</text>
</comment>
<dbReference type="Pfam" id="PF00176">
    <property type="entry name" value="SNF2-rel_dom"/>
    <property type="match status" value="1"/>
</dbReference>
<keyword evidence="1" id="KW-0378">Hydrolase</keyword>
<dbReference type="Proteomes" id="UP000020406">
    <property type="component" value="Unassembled WGS sequence"/>
</dbReference>
<reference evidence="3 4" key="1">
    <citation type="journal article" date="2014" name="Genome Announc.">
        <title>Draft Genome Sequence of Xylella fastidiosa Pear Leaf Scorch Strain in Taiwan.</title>
        <authorList>
            <person name="Su C.C."/>
            <person name="Deng W.L."/>
            <person name="Jan F.J."/>
            <person name="Chang C.J."/>
            <person name="Huang H."/>
            <person name="Chen J."/>
        </authorList>
    </citation>
    <scope>NUCLEOTIDE SEQUENCE [LARGE SCALE GENOMIC DNA]</scope>
    <source>
        <strain evidence="3 4">PLS229</strain>
    </source>
</reference>
<dbReference type="STRING" id="1444770.AF72_13805"/>
<dbReference type="eggNOG" id="COG0553">
    <property type="taxonomic scope" value="Bacteria"/>
</dbReference>
<dbReference type="EMBL" id="JDSQ01000084">
    <property type="protein sequence ID" value="EWS76895.1"/>
    <property type="molecule type" value="Genomic_DNA"/>
</dbReference>
<keyword evidence="1" id="KW-0347">Helicase</keyword>
<dbReference type="SUPFAM" id="SSF52540">
    <property type="entry name" value="P-loop containing nucleoside triphosphate hydrolases"/>
    <property type="match status" value="1"/>
</dbReference>